<gene>
    <name evidence="5" type="ORF">PHYEVI_LOCUS10589</name>
</gene>
<dbReference type="PROSITE" id="PS51257">
    <property type="entry name" value="PROKAR_LIPOPROTEIN"/>
    <property type="match status" value="1"/>
</dbReference>
<dbReference type="EMBL" id="OU900101">
    <property type="protein sequence ID" value="CAG9864332.1"/>
    <property type="molecule type" value="Genomic_DNA"/>
</dbReference>
<feature type="compositionally biased region" description="Polar residues" evidence="3">
    <location>
        <begin position="460"/>
        <end position="469"/>
    </location>
</feature>
<dbReference type="PANTHER" id="PTHR10380:SF173">
    <property type="entry name" value="CUTICULAR PROTEIN 47EF, ISOFORM C-RELATED"/>
    <property type="match status" value="1"/>
</dbReference>
<evidence type="ECO:0000256" key="2">
    <source>
        <dbReference type="PROSITE-ProRule" id="PRU00497"/>
    </source>
</evidence>
<dbReference type="Proteomes" id="UP001153712">
    <property type="component" value="Chromosome 8"/>
</dbReference>
<feature type="region of interest" description="Disordered" evidence="3">
    <location>
        <begin position="147"/>
        <end position="167"/>
    </location>
</feature>
<feature type="compositionally biased region" description="Polar residues" evidence="3">
    <location>
        <begin position="106"/>
        <end position="123"/>
    </location>
</feature>
<accession>A0A9N9TVN6</accession>
<feature type="compositionally biased region" description="Polar residues" evidence="3">
    <location>
        <begin position="476"/>
        <end position="491"/>
    </location>
</feature>
<sequence>MNKQLLVLSAFVLVVSCDRLDNRYLPPGPKNDNVDFIQPPVDTGSHFNQPKEQISQTSNQFDRFAQKVDPSRQYLSPFNQPKEQDRQTSNQFDRFAQQPKVEPSRQYLSPFNQPKEQDRQTSNQFDRFTQQPKVDPSRQYLAPFNQPKEQVSQTSNQFDRFSQKQVDPSRQYLAPFKQQEQTEQPSNRFGQVYQPDRQYLSPSSVPKEPISQTSNQFDRFRQPKPEPTRQYLAPFKQQEPTEQPSNRFGQVYQPDSRYQNEQIGQTSNQFDRFSQSGEKPNTDRIIQKELNPDSGDGHYNYSFETENGIKAQEEGSLTEHGPSAQGRYSYTSPEGEEITVEYTADANGFLPKGTHLPNMEAILKSIELNKAALARGEYNEGSYVDEDHSKWQKPLPSREQSPSASEGVKQVFQNNGYQYPSAKEPSAFPTVNNKQVAPLGPNGGSSGYQYPSAREPSAFPTVNNKQVTSFKPAESVRTNGYQKPSGYQYSKPSGGVEGQQETSSSNNNQQRFGTLQDDQGGYKY</sequence>
<dbReference type="PANTHER" id="PTHR10380">
    <property type="entry name" value="CUTICLE PROTEIN"/>
    <property type="match status" value="1"/>
</dbReference>
<keyword evidence="1 2" id="KW-0193">Cuticle</keyword>
<evidence type="ECO:0000313" key="5">
    <source>
        <dbReference type="EMBL" id="CAG9864332.1"/>
    </source>
</evidence>
<dbReference type="InterPro" id="IPR031311">
    <property type="entry name" value="CHIT_BIND_RR_consensus"/>
</dbReference>
<feature type="region of interest" description="Disordered" evidence="3">
    <location>
        <begin position="198"/>
        <end position="227"/>
    </location>
</feature>
<dbReference type="InterPro" id="IPR000618">
    <property type="entry name" value="Insect_cuticle"/>
</dbReference>
<name>A0A9N9TVN6_PHYSR</name>
<feature type="signal peptide" evidence="4">
    <location>
        <begin position="1"/>
        <end position="17"/>
    </location>
</feature>
<keyword evidence="4" id="KW-0732">Signal</keyword>
<evidence type="ECO:0000256" key="3">
    <source>
        <dbReference type="SAM" id="MobiDB-lite"/>
    </source>
</evidence>
<feature type="compositionally biased region" description="Polar residues" evidence="3">
    <location>
        <begin position="200"/>
        <end position="217"/>
    </location>
</feature>
<evidence type="ECO:0000256" key="1">
    <source>
        <dbReference type="ARBA" id="ARBA00022460"/>
    </source>
</evidence>
<feature type="chain" id="PRO_5040313931" evidence="4">
    <location>
        <begin position="18"/>
        <end position="524"/>
    </location>
</feature>
<dbReference type="AlphaFoldDB" id="A0A9N9TVN6"/>
<dbReference type="PROSITE" id="PS00233">
    <property type="entry name" value="CHIT_BIND_RR_1"/>
    <property type="match status" value="1"/>
</dbReference>
<dbReference type="OrthoDB" id="6751030at2759"/>
<feature type="region of interest" description="Disordered" evidence="3">
    <location>
        <begin position="382"/>
        <end position="524"/>
    </location>
</feature>
<dbReference type="GO" id="GO:0062129">
    <property type="term" value="C:chitin-based extracellular matrix"/>
    <property type="evidence" value="ECO:0007669"/>
    <property type="project" value="TreeGrafter"/>
</dbReference>
<feature type="region of interest" description="Disordered" evidence="3">
    <location>
        <begin position="96"/>
        <end position="123"/>
    </location>
</feature>
<feature type="compositionally biased region" description="Basic and acidic residues" evidence="3">
    <location>
        <begin position="218"/>
        <end position="227"/>
    </location>
</feature>
<dbReference type="InterPro" id="IPR050468">
    <property type="entry name" value="Cuticle_Struct_Prot"/>
</dbReference>
<feature type="compositionally biased region" description="Basic and acidic residues" evidence="3">
    <location>
        <begin position="280"/>
        <end position="291"/>
    </location>
</feature>
<feature type="region of interest" description="Disordered" evidence="3">
    <location>
        <begin position="269"/>
        <end position="302"/>
    </location>
</feature>
<evidence type="ECO:0000313" key="6">
    <source>
        <dbReference type="Proteomes" id="UP001153712"/>
    </source>
</evidence>
<organism evidence="5 6">
    <name type="scientific">Phyllotreta striolata</name>
    <name type="common">Striped flea beetle</name>
    <name type="synonym">Crioceris striolata</name>
    <dbReference type="NCBI Taxonomy" id="444603"/>
    <lineage>
        <taxon>Eukaryota</taxon>
        <taxon>Metazoa</taxon>
        <taxon>Ecdysozoa</taxon>
        <taxon>Arthropoda</taxon>
        <taxon>Hexapoda</taxon>
        <taxon>Insecta</taxon>
        <taxon>Pterygota</taxon>
        <taxon>Neoptera</taxon>
        <taxon>Endopterygota</taxon>
        <taxon>Coleoptera</taxon>
        <taxon>Polyphaga</taxon>
        <taxon>Cucujiformia</taxon>
        <taxon>Chrysomeloidea</taxon>
        <taxon>Chrysomelidae</taxon>
        <taxon>Galerucinae</taxon>
        <taxon>Alticini</taxon>
        <taxon>Phyllotreta</taxon>
    </lineage>
</organism>
<protein>
    <submittedName>
        <fullName evidence="5">Uncharacterized protein</fullName>
    </submittedName>
</protein>
<dbReference type="PRINTS" id="PR00947">
    <property type="entry name" value="CUTICLE"/>
</dbReference>
<dbReference type="Pfam" id="PF00379">
    <property type="entry name" value="Chitin_bind_4"/>
    <property type="match status" value="1"/>
</dbReference>
<keyword evidence="6" id="KW-1185">Reference proteome</keyword>
<evidence type="ECO:0000256" key="4">
    <source>
        <dbReference type="SAM" id="SignalP"/>
    </source>
</evidence>
<reference evidence="5" key="1">
    <citation type="submission" date="2022-01" db="EMBL/GenBank/DDBJ databases">
        <authorList>
            <person name="King R."/>
        </authorList>
    </citation>
    <scope>NUCLEOTIDE SEQUENCE</scope>
</reference>
<dbReference type="PROSITE" id="PS51155">
    <property type="entry name" value="CHIT_BIND_RR_2"/>
    <property type="match status" value="1"/>
</dbReference>
<feature type="region of interest" description="Disordered" evidence="3">
    <location>
        <begin position="25"/>
        <end position="50"/>
    </location>
</feature>
<feature type="compositionally biased region" description="Polar residues" evidence="3">
    <location>
        <begin position="269"/>
        <end position="279"/>
    </location>
</feature>
<dbReference type="GO" id="GO:0008010">
    <property type="term" value="F:structural constituent of chitin-based larval cuticle"/>
    <property type="evidence" value="ECO:0007669"/>
    <property type="project" value="TreeGrafter"/>
</dbReference>
<proteinExistence type="predicted"/>